<dbReference type="AlphaFoldDB" id="A0A2W2DE09"/>
<evidence type="ECO:0000259" key="1">
    <source>
        <dbReference type="Pfam" id="PF18029"/>
    </source>
</evidence>
<dbReference type="Pfam" id="PF18029">
    <property type="entry name" value="Glyoxalase_6"/>
    <property type="match status" value="1"/>
</dbReference>
<comment type="caution">
    <text evidence="2">The sequence shown here is derived from an EMBL/GenBank/DDBJ whole genome shotgun (WGS) entry which is preliminary data.</text>
</comment>
<keyword evidence="3" id="KW-1185">Reference proteome</keyword>
<sequence length="121" mass="13639">MAVDRPTFTGGTNIALKIPKFRFEATVAFYRDTLKLPYLGEFRGAQRFQFGPVRLWLDQVDNYSQTDVWLEVNTDDPDAAAAYLAESGVPVRDEIEAVEFMTAHWISDPAGVVHLVSRSDE</sequence>
<dbReference type="Gene3D" id="3.10.180.10">
    <property type="entry name" value="2,3-Dihydroxybiphenyl 1,2-Dioxygenase, domain 1"/>
    <property type="match status" value="1"/>
</dbReference>
<accession>A0A2W2DE09</accession>
<proteinExistence type="predicted"/>
<dbReference type="OrthoDB" id="2871523at2"/>
<dbReference type="SUPFAM" id="SSF54593">
    <property type="entry name" value="Glyoxalase/Bleomycin resistance protein/Dihydroxybiphenyl dioxygenase"/>
    <property type="match status" value="1"/>
</dbReference>
<protein>
    <recommendedName>
        <fullName evidence="1">Glyoxalase-like domain-containing protein</fullName>
    </recommendedName>
</protein>
<feature type="domain" description="Glyoxalase-like" evidence="1">
    <location>
        <begin position="24"/>
        <end position="112"/>
    </location>
</feature>
<dbReference type="RefSeq" id="WP_111242949.1">
    <property type="nucleotide sequence ID" value="NZ_AP023358.1"/>
</dbReference>
<dbReference type="InterPro" id="IPR029068">
    <property type="entry name" value="Glyas_Bleomycin-R_OHBP_Dase"/>
</dbReference>
<evidence type="ECO:0000313" key="3">
    <source>
        <dbReference type="Proteomes" id="UP000248627"/>
    </source>
</evidence>
<dbReference type="EMBL" id="POTX01000047">
    <property type="protein sequence ID" value="PZF98077.1"/>
    <property type="molecule type" value="Genomic_DNA"/>
</dbReference>
<dbReference type="Proteomes" id="UP000248627">
    <property type="component" value="Unassembled WGS sequence"/>
</dbReference>
<name>A0A2W2DE09_9ACTN</name>
<gene>
    <name evidence="2" type="ORF">C1I93_09910</name>
</gene>
<reference evidence="2 3" key="1">
    <citation type="submission" date="2018-01" db="EMBL/GenBank/DDBJ databases">
        <title>Draft genome sequence of Jishengella endophytica.</title>
        <authorList>
            <person name="Sahin N."/>
            <person name="Ay H."/>
            <person name="Saygin H."/>
        </authorList>
    </citation>
    <scope>NUCLEOTIDE SEQUENCE [LARGE SCALE GENOMIC DNA]</scope>
    <source>
        <strain evidence="2 3">DSM 45430</strain>
    </source>
</reference>
<organism evidence="2 3">
    <name type="scientific">Micromonospora endophytica</name>
    <dbReference type="NCBI Taxonomy" id="515350"/>
    <lineage>
        <taxon>Bacteria</taxon>
        <taxon>Bacillati</taxon>
        <taxon>Actinomycetota</taxon>
        <taxon>Actinomycetes</taxon>
        <taxon>Micromonosporales</taxon>
        <taxon>Micromonosporaceae</taxon>
        <taxon>Micromonospora</taxon>
    </lineage>
</organism>
<evidence type="ECO:0000313" key="2">
    <source>
        <dbReference type="EMBL" id="PZF98077.1"/>
    </source>
</evidence>
<dbReference type="InterPro" id="IPR041581">
    <property type="entry name" value="Glyoxalase_6"/>
</dbReference>